<dbReference type="PANTHER" id="PTHR10000:SF8">
    <property type="entry name" value="HAD SUPERFAMILY HYDROLASE-LIKE, TYPE 3"/>
    <property type="match status" value="1"/>
</dbReference>
<reference evidence="1" key="1">
    <citation type="journal article" date="2020" name="mSystems">
        <title>Genome- and Community-Level Interaction Insights into Carbon Utilization and Element Cycling Functions of Hydrothermarchaeota in Hydrothermal Sediment.</title>
        <authorList>
            <person name="Zhou Z."/>
            <person name="Liu Y."/>
            <person name="Xu W."/>
            <person name="Pan J."/>
            <person name="Luo Z.H."/>
            <person name="Li M."/>
        </authorList>
    </citation>
    <scope>NUCLEOTIDE SEQUENCE [LARGE SCALE GENOMIC DNA]</scope>
    <source>
        <strain evidence="1">HyVt-570</strain>
    </source>
</reference>
<gene>
    <name evidence="1" type="ORF">ENK37_11035</name>
</gene>
<dbReference type="Proteomes" id="UP000885759">
    <property type="component" value="Unassembled WGS sequence"/>
</dbReference>
<dbReference type="InterPro" id="IPR023214">
    <property type="entry name" value="HAD_sf"/>
</dbReference>
<sequence>MIRLVFIDVDGTLHGPRGVPDCAWEAAREARSRGLHLSLATGRPSAGLSLDYARRLDPDGLHVFHQGALVARADGTPEHAVRLPQTAYHRVVDLARAAALPLEAYTAEGGIFVERRASDLEAHARLLGIAFETLDLQALFFRSSVIRVQWVVRPSEAWERARARVDAELLERLSWHTGTSPATPGVLYASLLERRAGKLSAARWVAERMGVAMREVAMIGDGANDLELIRAAGVGIAMGNAPDEVKRAADRVVAPLEHCGLGEALETLWRERS</sequence>
<dbReference type="InterPro" id="IPR036412">
    <property type="entry name" value="HAD-like_sf"/>
</dbReference>
<dbReference type="InterPro" id="IPR006379">
    <property type="entry name" value="HAD-SF_hydro_IIB"/>
</dbReference>
<dbReference type="GO" id="GO:0005829">
    <property type="term" value="C:cytosol"/>
    <property type="evidence" value="ECO:0007669"/>
    <property type="project" value="TreeGrafter"/>
</dbReference>
<dbReference type="EMBL" id="DRPZ01000276">
    <property type="protein sequence ID" value="HGY10564.1"/>
    <property type="molecule type" value="Genomic_DNA"/>
</dbReference>
<dbReference type="GO" id="GO:0000287">
    <property type="term" value="F:magnesium ion binding"/>
    <property type="evidence" value="ECO:0007669"/>
    <property type="project" value="TreeGrafter"/>
</dbReference>
<protein>
    <submittedName>
        <fullName evidence="1">HAD family phosphatase</fullName>
    </submittedName>
</protein>
<dbReference type="NCBIfam" id="TIGR01484">
    <property type="entry name" value="HAD-SF-IIB"/>
    <property type="match status" value="1"/>
</dbReference>
<dbReference type="Pfam" id="PF08282">
    <property type="entry name" value="Hydrolase_3"/>
    <property type="match status" value="1"/>
</dbReference>
<proteinExistence type="predicted"/>
<dbReference type="Gene3D" id="3.30.1240.10">
    <property type="match status" value="1"/>
</dbReference>
<dbReference type="GO" id="GO:0016791">
    <property type="term" value="F:phosphatase activity"/>
    <property type="evidence" value="ECO:0007669"/>
    <property type="project" value="TreeGrafter"/>
</dbReference>
<dbReference type="PROSITE" id="PS01229">
    <property type="entry name" value="COF_2"/>
    <property type="match status" value="1"/>
</dbReference>
<dbReference type="Gene3D" id="3.40.50.1000">
    <property type="entry name" value="HAD superfamily/HAD-like"/>
    <property type="match status" value="1"/>
</dbReference>
<comment type="caution">
    <text evidence="1">The sequence shown here is derived from an EMBL/GenBank/DDBJ whole genome shotgun (WGS) entry which is preliminary data.</text>
</comment>
<accession>A0A7C4VDU2</accession>
<dbReference type="SUPFAM" id="SSF56784">
    <property type="entry name" value="HAD-like"/>
    <property type="match status" value="1"/>
</dbReference>
<dbReference type="AlphaFoldDB" id="A0A7C4VDU2"/>
<dbReference type="PANTHER" id="PTHR10000">
    <property type="entry name" value="PHOSPHOSERINE PHOSPHATASE"/>
    <property type="match status" value="1"/>
</dbReference>
<organism evidence="1">
    <name type="scientific">Oceanithermus profundus</name>
    <dbReference type="NCBI Taxonomy" id="187137"/>
    <lineage>
        <taxon>Bacteria</taxon>
        <taxon>Thermotogati</taxon>
        <taxon>Deinococcota</taxon>
        <taxon>Deinococci</taxon>
        <taxon>Thermales</taxon>
        <taxon>Thermaceae</taxon>
        <taxon>Oceanithermus</taxon>
    </lineage>
</organism>
<evidence type="ECO:0000313" key="1">
    <source>
        <dbReference type="EMBL" id="HGY10564.1"/>
    </source>
</evidence>
<name>A0A7C4VDU2_9DEIN</name>